<dbReference type="Pfam" id="PF02470">
    <property type="entry name" value="MlaD"/>
    <property type="match status" value="2"/>
</dbReference>
<reference evidence="9" key="1">
    <citation type="submission" date="2021-04" db="EMBL/GenBank/DDBJ databases">
        <title>Complete genome sequence for Sulfitobacter sp. strain JK7-1.</title>
        <authorList>
            <person name="Park S.-J."/>
        </authorList>
    </citation>
    <scope>NUCLEOTIDE SEQUENCE</scope>
    <source>
        <strain evidence="9">JK7-1</strain>
    </source>
</reference>
<dbReference type="RefSeq" id="WP_212704138.1">
    <property type="nucleotide sequence ID" value="NZ_CP073581.1"/>
</dbReference>
<dbReference type="PANTHER" id="PTHR30462:SF0">
    <property type="entry name" value="INTERMEMBRANE TRANSPORT PROTEIN YEBT"/>
    <property type="match status" value="1"/>
</dbReference>
<evidence type="ECO:0000256" key="1">
    <source>
        <dbReference type="ARBA" id="ARBA00004533"/>
    </source>
</evidence>
<evidence type="ECO:0000256" key="6">
    <source>
        <dbReference type="ARBA" id="ARBA00023136"/>
    </source>
</evidence>
<dbReference type="KEGG" id="sual:KDD17_13525"/>
<keyword evidence="3" id="KW-0997">Cell inner membrane</keyword>
<dbReference type="AlphaFoldDB" id="A0A975JCX4"/>
<protein>
    <submittedName>
        <fullName evidence="9">MCE family protein</fullName>
    </submittedName>
</protein>
<evidence type="ECO:0000256" key="5">
    <source>
        <dbReference type="ARBA" id="ARBA00022989"/>
    </source>
</evidence>
<keyword evidence="5 7" id="KW-1133">Transmembrane helix</keyword>
<evidence type="ECO:0000256" key="2">
    <source>
        <dbReference type="ARBA" id="ARBA00022475"/>
    </source>
</evidence>
<dbReference type="InterPro" id="IPR003399">
    <property type="entry name" value="Mce/MlaD"/>
</dbReference>
<organism evidence="9 10">
    <name type="scientific">Sulfitobacter albidus</name>
    <dbReference type="NCBI Taxonomy" id="2829501"/>
    <lineage>
        <taxon>Bacteria</taxon>
        <taxon>Pseudomonadati</taxon>
        <taxon>Pseudomonadota</taxon>
        <taxon>Alphaproteobacteria</taxon>
        <taxon>Rhodobacterales</taxon>
        <taxon>Roseobacteraceae</taxon>
        <taxon>Sulfitobacter</taxon>
    </lineage>
</organism>
<feature type="domain" description="Mce/MlaD" evidence="8">
    <location>
        <begin position="302"/>
        <end position="394"/>
    </location>
</feature>
<dbReference type="Proteomes" id="UP000683291">
    <property type="component" value="Chromosome 1"/>
</dbReference>
<feature type="domain" description="Mce/MlaD" evidence="8">
    <location>
        <begin position="47"/>
        <end position="133"/>
    </location>
</feature>
<feature type="transmembrane region" description="Helical" evidence="7">
    <location>
        <begin position="20"/>
        <end position="40"/>
    </location>
</feature>
<dbReference type="InterPro" id="IPR051800">
    <property type="entry name" value="PqiA-PqiB_transport"/>
</dbReference>
<evidence type="ECO:0000259" key="8">
    <source>
        <dbReference type="Pfam" id="PF02470"/>
    </source>
</evidence>
<evidence type="ECO:0000313" key="10">
    <source>
        <dbReference type="Proteomes" id="UP000683291"/>
    </source>
</evidence>
<evidence type="ECO:0000256" key="4">
    <source>
        <dbReference type="ARBA" id="ARBA00022692"/>
    </source>
</evidence>
<keyword evidence="10" id="KW-1185">Reference proteome</keyword>
<keyword evidence="6 7" id="KW-0472">Membrane</keyword>
<accession>A0A975JCX4</accession>
<gene>
    <name evidence="9" type="ORF">KDD17_13525</name>
</gene>
<comment type="subcellular location">
    <subcellularLocation>
        <location evidence="1">Cell inner membrane</location>
    </subcellularLocation>
</comment>
<dbReference type="PANTHER" id="PTHR30462">
    <property type="entry name" value="INTERMEMBRANE TRANSPORT PROTEIN PQIB-RELATED"/>
    <property type="match status" value="1"/>
</dbReference>
<dbReference type="EMBL" id="CP073581">
    <property type="protein sequence ID" value="QUJ75940.1"/>
    <property type="molecule type" value="Genomic_DNA"/>
</dbReference>
<keyword evidence="2" id="KW-1003">Cell membrane</keyword>
<proteinExistence type="predicted"/>
<sequence length="810" mass="84862">MSDTPPKVAITPAKKAGGRAVSLIWIIPVLALVVAFYIAWQSYASRGPVIVVAFDSGAGISEGETELRYREITVGKVEKISFSEGLGQVEAHIRISKDVAPYIDASSVFWIVEPEVSAQGVSGLSTVLSGVYIEGSWDTEIGAPESRFSGADESPLIRPGEQGLQIAFRTTSQGNLTDNAPIMFRGIEVGQLGRAQIAQSGAFAIVEGLIFEEHRSLVNSSTRFWDTSGFSVSIGPSGAEIDFSSLATLVGGGITFDTFVSGGDPVQDGDVFEVYVDRETARNSLFSASEVDPLQVSVLFEENVSGLTVGAPVELSGLKIGVVDSLSGVVNRDQFGDNRVRLNVILSLQPARLGLPGDVTADAALSFLQERVRNGLRARLASASLLTGGLKVELVNVPDAGSGEMIADGLDLPIMPTTQSNTSETAATVEGVFNRINGLPIEELLNSAINVMNSADALISNRDLQETPGDIRDLLTSVTGLVQSDDVRNIPVSLNATLTRIEALVGELEEQQIATTLRDTLQSASDAADAVITSVDGVPELVSDLQSVAAKADALDLEGLLAEVTRLTQSAEALVASDAVAALPADISQLFTDLSDLITSPDVQAVPATLNATLSQAGNALTQLEEQRVFESLSNALNGAAEAAQSVTSSVEGVPELVAQIEAVAAKAEQLELNTLFDELTALTRSADALVSSPDTAQLPAALAGALDELNATLAELRAGGAVANVNQTLASARSAADSIATSAQDVPRLITRLNALLVRAGTTIEGYNRGDQVTREVEATLRDIQQAASALEKLARTIERNPNSLLLGR</sequence>
<evidence type="ECO:0000313" key="9">
    <source>
        <dbReference type="EMBL" id="QUJ75940.1"/>
    </source>
</evidence>
<name>A0A975JCX4_9RHOB</name>
<evidence type="ECO:0000256" key="3">
    <source>
        <dbReference type="ARBA" id="ARBA00022519"/>
    </source>
</evidence>
<dbReference type="GO" id="GO:0005886">
    <property type="term" value="C:plasma membrane"/>
    <property type="evidence" value="ECO:0007669"/>
    <property type="project" value="UniProtKB-SubCell"/>
</dbReference>
<keyword evidence="4 7" id="KW-0812">Transmembrane</keyword>
<evidence type="ECO:0000256" key="7">
    <source>
        <dbReference type="SAM" id="Phobius"/>
    </source>
</evidence>